<proteinExistence type="predicted"/>
<accession>A7G9R9</accession>
<organism evidence="1 2">
    <name type="scientific">Clostridium botulinum (strain Langeland / NCTC 10281 / Type F)</name>
    <dbReference type="NCBI Taxonomy" id="441772"/>
    <lineage>
        <taxon>Bacteria</taxon>
        <taxon>Bacillati</taxon>
        <taxon>Bacillota</taxon>
        <taxon>Clostridia</taxon>
        <taxon>Eubacteriales</taxon>
        <taxon>Clostridiaceae</taxon>
        <taxon>Clostridium</taxon>
    </lineage>
</organism>
<dbReference type="AlphaFoldDB" id="A7G9R9"/>
<sequence length="60" mass="6173">MAQLVEQLTCNQQVVGSSPIASSICGGVPEWPKGADCKSVAIRFDGSNPSSSTTFILMGA</sequence>
<dbReference type="AntiFam" id="ANF00010">
    <property type="entry name" value="tRNA translation"/>
</dbReference>
<dbReference type="EMBL" id="CP000728">
    <property type="protein sequence ID" value="ABS41081.1"/>
    <property type="molecule type" value="Genomic_DNA"/>
</dbReference>
<protein>
    <submittedName>
        <fullName evidence="1">Uncharacterized protein</fullName>
    </submittedName>
</protein>
<evidence type="ECO:0000313" key="2">
    <source>
        <dbReference type="Proteomes" id="UP000002410"/>
    </source>
</evidence>
<gene>
    <name evidence="1" type="ordered locus">CLI_0224</name>
</gene>
<dbReference type="Proteomes" id="UP000002410">
    <property type="component" value="Chromosome"/>
</dbReference>
<name>A7G9R9_CLOBL</name>
<evidence type="ECO:0000313" key="1">
    <source>
        <dbReference type="EMBL" id="ABS41081.1"/>
    </source>
</evidence>
<dbReference type="AntiFam" id="ANF00015">
    <property type="entry name" value="tRNA translation"/>
</dbReference>
<dbReference type="HOGENOM" id="CLU_2992743_0_0_9"/>
<reference evidence="2" key="1">
    <citation type="submission" date="2007-06" db="EMBL/GenBank/DDBJ databases">
        <authorList>
            <person name="Brinkac L.M."/>
            <person name="Daugherty S."/>
            <person name="Dodson R.J."/>
            <person name="Madupu R."/>
            <person name="Brown J.L."/>
            <person name="Bruce D."/>
            <person name="Detter C."/>
            <person name="Munk C."/>
            <person name="Smith L.A."/>
            <person name="Smith T.J."/>
            <person name="White O."/>
            <person name="Brettin T.S."/>
        </authorList>
    </citation>
    <scope>NUCLEOTIDE SEQUENCE [LARGE SCALE GENOMIC DNA]</scope>
    <source>
        <strain evidence="2">Langeland / NCTC 10281 / Type F</strain>
    </source>
</reference>
<dbReference type="KEGG" id="cbf:CLI_0224"/>